<evidence type="ECO:0000256" key="2">
    <source>
        <dbReference type="PROSITE-ProRule" id="PRU00335"/>
    </source>
</evidence>
<dbReference type="InterPro" id="IPR036271">
    <property type="entry name" value="Tet_transcr_reg_TetR-rel_C_sf"/>
</dbReference>
<dbReference type="PANTHER" id="PTHR30055:SF226">
    <property type="entry name" value="HTH-TYPE TRANSCRIPTIONAL REGULATOR PKSA"/>
    <property type="match status" value="1"/>
</dbReference>
<proteinExistence type="predicted"/>
<dbReference type="AlphaFoldDB" id="A0A518ASD8"/>
<dbReference type="PANTHER" id="PTHR30055">
    <property type="entry name" value="HTH-TYPE TRANSCRIPTIONAL REGULATOR RUTR"/>
    <property type="match status" value="1"/>
</dbReference>
<sequence length="217" mass="24655">MSQDSRQRLLQSAIEHFAAKGYEGATVRDICETAGLNVNAVKYYFEDKRTLHAAAVTEAHHLAMQDKPFTEIPTTGTPQEKLRQFIHQTMGIVFGGERRDQPHHLLLARELTDPSETTAQFFKTFVKPRFDFLEQTLQALLPKGFPGTERRLLVLSVIGQCMHYRVGAEVDKFMFPTGEYEKLTAERVAEHIYRVTLAAIEGYQTSSQSEIRSKPPI</sequence>
<dbReference type="Pfam" id="PF00440">
    <property type="entry name" value="TetR_N"/>
    <property type="match status" value="1"/>
</dbReference>
<feature type="domain" description="HTH tetR-type" evidence="3">
    <location>
        <begin position="3"/>
        <end position="63"/>
    </location>
</feature>
<reference evidence="4 5" key="1">
    <citation type="submission" date="2019-02" db="EMBL/GenBank/DDBJ databases">
        <title>Deep-cultivation of Planctomycetes and their phenomic and genomic characterization uncovers novel biology.</title>
        <authorList>
            <person name="Wiegand S."/>
            <person name="Jogler M."/>
            <person name="Boedeker C."/>
            <person name="Pinto D."/>
            <person name="Vollmers J."/>
            <person name="Rivas-Marin E."/>
            <person name="Kohn T."/>
            <person name="Peeters S.H."/>
            <person name="Heuer A."/>
            <person name="Rast P."/>
            <person name="Oberbeckmann S."/>
            <person name="Bunk B."/>
            <person name="Jeske O."/>
            <person name="Meyerdierks A."/>
            <person name="Storesund J.E."/>
            <person name="Kallscheuer N."/>
            <person name="Luecker S."/>
            <person name="Lage O.M."/>
            <person name="Pohl T."/>
            <person name="Merkel B.J."/>
            <person name="Hornburger P."/>
            <person name="Mueller R.-W."/>
            <person name="Bruemmer F."/>
            <person name="Labrenz M."/>
            <person name="Spormann A.M."/>
            <person name="Op den Camp H."/>
            <person name="Overmann J."/>
            <person name="Amann R."/>
            <person name="Jetten M.S.M."/>
            <person name="Mascher T."/>
            <person name="Medema M.H."/>
            <person name="Devos D.P."/>
            <person name="Kaster A.-K."/>
            <person name="Ovreas L."/>
            <person name="Rohde M."/>
            <person name="Galperin M.Y."/>
            <person name="Jogler C."/>
        </authorList>
    </citation>
    <scope>NUCLEOTIDE SEQUENCE [LARGE SCALE GENOMIC DNA]</scope>
    <source>
        <strain evidence="4 5">Pan181</strain>
    </source>
</reference>
<dbReference type="Pfam" id="PF09209">
    <property type="entry name" value="CecR_C"/>
    <property type="match status" value="1"/>
</dbReference>
<accession>A0A518ASD8</accession>
<evidence type="ECO:0000259" key="3">
    <source>
        <dbReference type="PROSITE" id="PS50977"/>
    </source>
</evidence>
<protein>
    <submittedName>
        <fullName evidence="4">Putative DNA-binding transcriptional regulator</fullName>
    </submittedName>
</protein>
<dbReference type="SUPFAM" id="SSF48498">
    <property type="entry name" value="Tetracyclin repressor-like, C-terminal domain"/>
    <property type="match status" value="1"/>
</dbReference>
<dbReference type="RefSeq" id="WP_145248950.1">
    <property type="nucleotide sequence ID" value="NZ_CP036278.1"/>
</dbReference>
<dbReference type="OrthoDB" id="9789566at2"/>
<dbReference type="KEGG" id="amuc:Pan181_38720"/>
<dbReference type="GO" id="GO:0003700">
    <property type="term" value="F:DNA-binding transcription factor activity"/>
    <property type="evidence" value="ECO:0007669"/>
    <property type="project" value="TreeGrafter"/>
</dbReference>
<dbReference type="SUPFAM" id="SSF46689">
    <property type="entry name" value="Homeodomain-like"/>
    <property type="match status" value="1"/>
</dbReference>
<dbReference type="EMBL" id="CP036278">
    <property type="protein sequence ID" value="QDU57653.1"/>
    <property type="molecule type" value="Genomic_DNA"/>
</dbReference>
<gene>
    <name evidence="4" type="ORF">Pan181_38720</name>
</gene>
<evidence type="ECO:0000256" key="1">
    <source>
        <dbReference type="ARBA" id="ARBA00023125"/>
    </source>
</evidence>
<dbReference type="InterPro" id="IPR015292">
    <property type="entry name" value="Tscrpt_reg_YbiH_C"/>
</dbReference>
<name>A0A518ASD8_9BACT</name>
<evidence type="ECO:0000313" key="5">
    <source>
        <dbReference type="Proteomes" id="UP000315750"/>
    </source>
</evidence>
<feature type="DNA-binding region" description="H-T-H motif" evidence="2">
    <location>
        <begin position="26"/>
        <end position="45"/>
    </location>
</feature>
<keyword evidence="1 2" id="KW-0238">DNA-binding</keyword>
<dbReference type="Gene3D" id="1.10.357.10">
    <property type="entry name" value="Tetracycline Repressor, domain 2"/>
    <property type="match status" value="1"/>
</dbReference>
<dbReference type="InterPro" id="IPR009057">
    <property type="entry name" value="Homeodomain-like_sf"/>
</dbReference>
<dbReference type="InterPro" id="IPR050109">
    <property type="entry name" value="HTH-type_TetR-like_transc_reg"/>
</dbReference>
<dbReference type="GO" id="GO:0000976">
    <property type="term" value="F:transcription cis-regulatory region binding"/>
    <property type="evidence" value="ECO:0007669"/>
    <property type="project" value="TreeGrafter"/>
</dbReference>
<evidence type="ECO:0000313" key="4">
    <source>
        <dbReference type="EMBL" id="QDU57653.1"/>
    </source>
</evidence>
<dbReference type="Gene3D" id="1.10.10.60">
    <property type="entry name" value="Homeodomain-like"/>
    <property type="match status" value="1"/>
</dbReference>
<keyword evidence="5" id="KW-1185">Reference proteome</keyword>
<organism evidence="4 5">
    <name type="scientific">Aeoliella mucimassa</name>
    <dbReference type="NCBI Taxonomy" id="2527972"/>
    <lineage>
        <taxon>Bacteria</taxon>
        <taxon>Pseudomonadati</taxon>
        <taxon>Planctomycetota</taxon>
        <taxon>Planctomycetia</taxon>
        <taxon>Pirellulales</taxon>
        <taxon>Lacipirellulaceae</taxon>
        <taxon>Aeoliella</taxon>
    </lineage>
</organism>
<dbReference type="Proteomes" id="UP000315750">
    <property type="component" value="Chromosome"/>
</dbReference>
<dbReference type="InterPro" id="IPR001647">
    <property type="entry name" value="HTH_TetR"/>
</dbReference>
<dbReference type="PROSITE" id="PS50977">
    <property type="entry name" value="HTH_TETR_2"/>
    <property type="match status" value="1"/>
</dbReference>